<evidence type="ECO:0000256" key="1">
    <source>
        <dbReference type="SAM" id="Phobius"/>
    </source>
</evidence>
<organism evidence="2 3">
    <name type="scientific">Candidatus Saccharimonas aalborgensis</name>
    <dbReference type="NCBI Taxonomy" id="1332188"/>
    <lineage>
        <taxon>Bacteria</taxon>
        <taxon>Candidatus Saccharimonadota</taxon>
        <taxon>Candidatus Saccharimonadia</taxon>
        <taxon>Candidatus Saccharimonadales</taxon>
        <taxon>Candidatus Saccharimonadaceae</taxon>
        <taxon>Candidatus Saccharimonas</taxon>
    </lineage>
</organism>
<feature type="transmembrane region" description="Helical" evidence="1">
    <location>
        <begin position="13"/>
        <end position="34"/>
    </location>
</feature>
<name>R4PX49_9BACT</name>
<dbReference type="RefSeq" id="WP_015641192.1">
    <property type="nucleotide sequence ID" value="NC_021219.1"/>
</dbReference>
<gene>
    <name evidence="2" type="ORF">L336_0030</name>
</gene>
<evidence type="ECO:0000313" key="2">
    <source>
        <dbReference type="EMBL" id="AGL61741.1"/>
    </source>
</evidence>
<dbReference type="STRING" id="1332188.L336_0030"/>
<keyword evidence="1" id="KW-0812">Transmembrane</keyword>
<proteinExistence type="predicted"/>
<dbReference type="SUPFAM" id="SSF54523">
    <property type="entry name" value="Pili subunits"/>
    <property type="match status" value="1"/>
</dbReference>
<dbReference type="EMBL" id="CP005957">
    <property type="protein sequence ID" value="AGL61741.1"/>
    <property type="molecule type" value="Genomic_DNA"/>
</dbReference>
<evidence type="ECO:0000313" key="3">
    <source>
        <dbReference type="Proteomes" id="UP000013893"/>
    </source>
</evidence>
<keyword evidence="3" id="KW-1185">Reference proteome</keyword>
<dbReference type="AlphaFoldDB" id="R4PX49"/>
<accession>R4PX49</accession>
<dbReference type="Proteomes" id="UP000013893">
    <property type="component" value="Chromosome"/>
</dbReference>
<dbReference type="Gene3D" id="3.30.700.10">
    <property type="entry name" value="Glycoprotein, Type 4 Pilin"/>
    <property type="match status" value="1"/>
</dbReference>
<dbReference type="NCBIfam" id="TIGR02532">
    <property type="entry name" value="IV_pilin_GFxxxE"/>
    <property type="match status" value="1"/>
</dbReference>
<dbReference type="KEGG" id="saal:L336_0030"/>
<reference evidence="2 3" key="1">
    <citation type="journal article" date="2013" name="Nat. Biotechnol.">
        <title>Genome sequences of rare, uncultured bacteria obtained by differential coverage binning of multiple metagenomes.</title>
        <authorList>
            <person name="Albertsen M."/>
            <person name="Hugenholtz P."/>
            <person name="Skarshewski A."/>
            <person name="Nielsen K.L."/>
            <person name="Tyson G.W."/>
            <person name="Nielsen P.H."/>
        </authorList>
    </citation>
    <scope>NUCLEOTIDE SEQUENCE [LARGE SCALE GENOMIC DNA]</scope>
    <source>
        <strain evidence="2">TM71</strain>
    </source>
</reference>
<dbReference type="HOGENOM" id="CLU_1412903_0_0_0"/>
<dbReference type="InterPro" id="IPR045584">
    <property type="entry name" value="Pilin-like"/>
</dbReference>
<protein>
    <submittedName>
        <fullName evidence="2">Putative Fimbral protein</fullName>
    </submittedName>
</protein>
<keyword evidence="1" id="KW-1133">Transmembrane helix</keyword>
<keyword evidence="1" id="KW-0472">Membrane</keyword>
<dbReference type="InterPro" id="IPR012902">
    <property type="entry name" value="N_methyl_site"/>
</dbReference>
<sequence>MAMSSKGFTILELIVVIVVIGTLTTITVVAFNGIQDRAYMSQIYANVSSTAKLMNSYHIFNRTYPIVANTNCIGKVSDYPATGGFAAGSCGIDTSNNSSWGQANDSFMTMLGTMGTVPTGTTPRIATHYGIKYRGIYFQINDYPKGSAWPDSVFFEFAVPGKLDCQGKPYISRYDSSGNSTYCSYYFNAEGN</sequence>